<keyword evidence="2" id="KW-0472">Membrane</keyword>
<accession>A0A9D9NGF2</accession>
<evidence type="ECO:0000256" key="3">
    <source>
        <dbReference type="ARBA" id="ARBA00023237"/>
    </source>
</evidence>
<dbReference type="EMBL" id="JADIMA010000040">
    <property type="protein sequence ID" value="MBO8472876.1"/>
    <property type="molecule type" value="Genomic_DNA"/>
</dbReference>
<evidence type="ECO:0000313" key="6">
    <source>
        <dbReference type="Proteomes" id="UP000823604"/>
    </source>
</evidence>
<evidence type="ECO:0000256" key="1">
    <source>
        <dbReference type="ARBA" id="ARBA00004442"/>
    </source>
</evidence>
<reference evidence="5" key="1">
    <citation type="submission" date="2020-10" db="EMBL/GenBank/DDBJ databases">
        <authorList>
            <person name="Gilroy R."/>
        </authorList>
    </citation>
    <scope>NUCLEOTIDE SEQUENCE</scope>
    <source>
        <strain evidence="5">B1-8020</strain>
    </source>
</reference>
<dbReference type="Gene3D" id="2.40.170.20">
    <property type="entry name" value="TonB-dependent receptor, beta-barrel domain"/>
    <property type="match status" value="1"/>
</dbReference>
<keyword evidence="4" id="KW-0732">Signal</keyword>
<feature type="signal peptide" evidence="4">
    <location>
        <begin position="1"/>
        <end position="23"/>
    </location>
</feature>
<dbReference type="SUPFAM" id="SSF56935">
    <property type="entry name" value="Porins"/>
    <property type="match status" value="1"/>
</dbReference>
<sequence>MRRTVYMAAALSLLFLQAVSFHAGGQVINPTVEVTKRFEASVKGIHKSRLPLSFPDSSSAGGPDFSYSVLERKFGVTPDFTPDRYGAVNLPSAARKPVFALDVAGGYPWASYAALDVNIPSGDKVALSIRGGHYGYYGYLDVLSFETGRSSATEWSYRSLMMRNDAGVDGSYSWKSGRLDFGAGYYGMMADNTYSAIDKAFNSFSGYLGAASCNGGDDYFYYRAMADYGYSQDRFGGNAYEVLKENHFALSASLGPVFRRSHSVTADIDMELAGYGGYREMMLFSVDFTPKYSYSAGRWNLDAGVKFSWITADDASGAIRTSPSGKKNWIFPSVDVRFMAVRDYLWLELSAGGGNAMNVYSDLVKKYPFYDISRNPLSLQYFTSTPYDLAFSVLGSVGSFFSYDLKAGYGRIEGMPAFEMSLTPYMTYSASADYFNACASLSFKSKPVRAGADISYYRYFNADFQRNQLMPPAVTGKGYVEYNWRSRLFVTASALFSGKWGGVPYEIPGWVDLALEVEYRFNDRFSVFAAGNNLLDQTIQYQPLQALPGINFLVGITLNL</sequence>
<keyword evidence="5" id="KW-0675">Receptor</keyword>
<comment type="caution">
    <text evidence="5">The sequence shown here is derived from an EMBL/GenBank/DDBJ whole genome shotgun (WGS) entry which is preliminary data.</text>
</comment>
<comment type="subcellular location">
    <subcellularLocation>
        <location evidence="1">Cell outer membrane</location>
    </subcellularLocation>
</comment>
<dbReference type="GO" id="GO:0009279">
    <property type="term" value="C:cell outer membrane"/>
    <property type="evidence" value="ECO:0007669"/>
    <property type="project" value="UniProtKB-SubCell"/>
</dbReference>
<evidence type="ECO:0000313" key="5">
    <source>
        <dbReference type="EMBL" id="MBO8472876.1"/>
    </source>
</evidence>
<keyword evidence="3" id="KW-0998">Cell outer membrane</keyword>
<organism evidence="5 6">
    <name type="scientific">Candidatus Merdivivens pullicola</name>
    <dbReference type="NCBI Taxonomy" id="2840872"/>
    <lineage>
        <taxon>Bacteria</taxon>
        <taxon>Pseudomonadati</taxon>
        <taxon>Bacteroidota</taxon>
        <taxon>Bacteroidia</taxon>
        <taxon>Bacteroidales</taxon>
        <taxon>Muribaculaceae</taxon>
        <taxon>Muribaculaceae incertae sedis</taxon>
        <taxon>Candidatus Merdivivens</taxon>
    </lineage>
</organism>
<name>A0A9D9NGF2_9BACT</name>
<evidence type="ECO:0000256" key="4">
    <source>
        <dbReference type="SAM" id="SignalP"/>
    </source>
</evidence>
<dbReference type="AlphaFoldDB" id="A0A9D9NGF2"/>
<dbReference type="Proteomes" id="UP000823604">
    <property type="component" value="Unassembled WGS sequence"/>
</dbReference>
<reference evidence="5" key="2">
    <citation type="journal article" date="2021" name="PeerJ">
        <title>Extensive microbial diversity within the chicken gut microbiome revealed by metagenomics and culture.</title>
        <authorList>
            <person name="Gilroy R."/>
            <person name="Ravi A."/>
            <person name="Getino M."/>
            <person name="Pursley I."/>
            <person name="Horton D.L."/>
            <person name="Alikhan N.F."/>
            <person name="Baker D."/>
            <person name="Gharbi K."/>
            <person name="Hall N."/>
            <person name="Watson M."/>
            <person name="Adriaenssens E.M."/>
            <person name="Foster-Nyarko E."/>
            <person name="Jarju S."/>
            <person name="Secka A."/>
            <person name="Antonio M."/>
            <person name="Oren A."/>
            <person name="Chaudhuri R.R."/>
            <person name="La Ragione R."/>
            <person name="Hildebrand F."/>
            <person name="Pallen M.J."/>
        </authorList>
    </citation>
    <scope>NUCLEOTIDE SEQUENCE</scope>
    <source>
        <strain evidence="5">B1-8020</strain>
    </source>
</reference>
<proteinExistence type="predicted"/>
<evidence type="ECO:0000256" key="2">
    <source>
        <dbReference type="ARBA" id="ARBA00023136"/>
    </source>
</evidence>
<gene>
    <name evidence="5" type="ORF">IAB81_04535</name>
</gene>
<protein>
    <submittedName>
        <fullName evidence="5">TonB-dependent receptor</fullName>
    </submittedName>
</protein>
<dbReference type="InterPro" id="IPR036942">
    <property type="entry name" value="Beta-barrel_TonB_sf"/>
</dbReference>
<feature type="chain" id="PRO_5039085135" evidence="4">
    <location>
        <begin position="24"/>
        <end position="560"/>
    </location>
</feature>